<dbReference type="Gene3D" id="3.20.20.150">
    <property type="entry name" value="Divalent-metal-dependent TIM barrel enzymes"/>
    <property type="match status" value="1"/>
</dbReference>
<dbReference type="Proteomes" id="UP001249020">
    <property type="component" value="Unassembled WGS sequence"/>
</dbReference>
<sequence>MSSTLHNKQANDKPKTLIGVGLRHSHYTEALQNAASHSHEVDFVEVHAENFFAEGGASKAIIQDIAQAYPLSIHGTSLGLGSSSRVPKSILQKFTNLVQLTKPMLVSEHLCFNRARVQGNLVHSGDLLPIPYNQQSLKNIVSHIQEVQDNIQRPLLIENLSAYIHAAQLNASTQDDMSEFEFLLEMCSSAGCGLLLDLNNLIINALNKKTNNPVEVLKQDLLQLPPEIVGEIHLAGYTDNASQTNDFIIDDHGAEVSAQCWDLYEFAIQRFKNTPTLVEWDTQIPEWSVLLGEAKKAKVIADGSERRDP</sequence>
<name>A0AAW8R004_9ALTE</name>
<organism evidence="1 2">
    <name type="scientific">Brumicola blandensis</name>
    <dbReference type="NCBI Taxonomy" id="3075611"/>
    <lineage>
        <taxon>Bacteria</taxon>
        <taxon>Pseudomonadati</taxon>
        <taxon>Pseudomonadota</taxon>
        <taxon>Gammaproteobacteria</taxon>
        <taxon>Alteromonadales</taxon>
        <taxon>Alteromonadaceae</taxon>
        <taxon>Brumicola</taxon>
    </lineage>
</organism>
<dbReference type="Pfam" id="PF05114">
    <property type="entry name" value="MbnB_TglH_ChrH"/>
    <property type="match status" value="1"/>
</dbReference>
<gene>
    <name evidence="1" type="ORF">RM544_08595</name>
</gene>
<dbReference type="InterPro" id="IPR007801">
    <property type="entry name" value="MbnB/TglH/ChrH"/>
</dbReference>
<proteinExistence type="predicted"/>
<reference evidence="1 2" key="1">
    <citation type="submission" date="2023-09" db="EMBL/GenBank/DDBJ databases">
        <authorList>
            <person name="Rey-Velasco X."/>
        </authorList>
    </citation>
    <scope>NUCLEOTIDE SEQUENCE [LARGE SCALE GENOMIC DNA]</scope>
    <source>
        <strain evidence="1 2">W409</strain>
    </source>
</reference>
<accession>A0AAW8R004</accession>
<dbReference type="PANTHER" id="PTHR42194:SF1">
    <property type="entry name" value="UPF0276 PROTEIN HI_1600"/>
    <property type="match status" value="1"/>
</dbReference>
<dbReference type="PANTHER" id="PTHR42194">
    <property type="entry name" value="UPF0276 PROTEIN HI_1600"/>
    <property type="match status" value="1"/>
</dbReference>
<keyword evidence="2" id="KW-1185">Reference proteome</keyword>
<dbReference type="EMBL" id="JAVRIE010000003">
    <property type="protein sequence ID" value="MDT0582597.1"/>
    <property type="molecule type" value="Genomic_DNA"/>
</dbReference>
<protein>
    <submittedName>
        <fullName evidence="1">DUF692 domain-containing protein</fullName>
    </submittedName>
</protein>
<evidence type="ECO:0000313" key="1">
    <source>
        <dbReference type="EMBL" id="MDT0582597.1"/>
    </source>
</evidence>
<evidence type="ECO:0000313" key="2">
    <source>
        <dbReference type="Proteomes" id="UP001249020"/>
    </source>
</evidence>
<comment type="caution">
    <text evidence="1">The sequence shown here is derived from an EMBL/GenBank/DDBJ whole genome shotgun (WGS) entry which is preliminary data.</text>
</comment>
<dbReference type="AlphaFoldDB" id="A0AAW8R004"/>
<dbReference type="NCBIfam" id="NF003818">
    <property type="entry name" value="PRK05409.1"/>
    <property type="match status" value="1"/>
</dbReference>
<dbReference type="RefSeq" id="WP_311361380.1">
    <property type="nucleotide sequence ID" value="NZ_JAVRIE010000003.1"/>
</dbReference>